<dbReference type="SUPFAM" id="SSF52540">
    <property type="entry name" value="P-loop containing nucleoside triphosphate hydrolases"/>
    <property type="match status" value="1"/>
</dbReference>
<dbReference type="PROSITE" id="PS00486">
    <property type="entry name" value="DNA_MISMATCH_REPAIR_2"/>
    <property type="match status" value="1"/>
</dbReference>
<dbReference type="SMART" id="SM00533">
    <property type="entry name" value="MUTSd"/>
    <property type="match status" value="1"/>
</dbReference>
<keyword evidence="6" id="KW-0067">ATP-binding</keyword>
<dbReference type="InterPro" id="IPR027417">
    <property type="entry name" value="P-loop_NTPase"/>
</dbReference>
<evidence type="ECO:0000256" key="9">
    <source>
        <dbReference type="ARBA" id="ARBA00023242"/>
    </source>
</evidence>
<dbReference type="Proteomes" id="UP000199727">
    <property type="component" value="Unassembled WGS sequence"/>
</dbReference>
<feature type="region of interest" description="Disordered" evidence="15">
    <location>
        <begin position="1"/>
        <end position="85"/>
    </location>
</feature>
<protein>
    <recommendedName>
        <fullName evidence="3 13">DNA mismatch repair protein MSH3</fullName>
    </recommendedName>
    <alternativeName>
        <fullName evidence="3 13">DNA mismatch repair protein MSH3</fullName>
    </alternativeName>
    <alternativeName>
        <fullName evidence="12">MutS protein homolog 3</fullName>
    </alternativeName>
</protein>
<organism evidence="17 18">
    <name type="scientific">Cryptococcus neoformans Tu259-1</name>
    <dbReference type="NCBI Taxonomy" id="1230072"/>
    <lineage>
        <taxon>Eukaryota</taxon>
        <taxon>Fungi</taxon>
        <taxon>Dikarya</taxon>
        <taxon>Basidiomycota</taxon>
        <taxon>Agaricomycotina</taxon>
        <taxon>Tremellomycetes</taxon>
        <taxon>Tremellales</taxon>
        <taxon>Cryptococcaceae</taxon>
        <taxon>Cryptococcus</taxon>
        <taxon>Cryptococcus neoformans species complex</taxon>
    </lineage>
</organism>
<feature type="compositionally biased region" description="Polar residues" evidence="15">
    <location>
        <begin position="1"/>
        <end position="12"/>
    </location>
</feature>
<evidence type="ECO:0000256" key="2">
    <source>
        <dbReference type="ARBA" id="ARBA00007094"/>
    </source>
</evidence>
<evidence type="ECO:0000256" key="5">
    <source>
        <dbReference type="ARBA" id="ARBA00022763"/>
    </source>
</evidence>
<evidence type="ECO:0000256" key="4">
    <source>
        <dbReference type="ARBA" id="ARBA00022741"/>
    </source>
</evidence>
<comment type="function">
    <text evidence="10">Component of the post-replicative DNA mismatch repair system (MMR). Heterodimerizes with MSH2 to form MutS beta, which binds to DNA mismatches thereby initiating DNA repair. MSH3 provides substrate-binding and substrate specificity to the complex. When bound, the MutS beta heterodimer bends the DNA helix and shields approximately 20 base pairs. Acts mainly to repair insertion-deletion loops (IDLs) from 2 to 13 nucleotides in size, but can also repair base-base and single insertion-deletion mismatches that occur during replication. After mismatch binding, forms a ternary complex with the MutL alpha heterodimer, which is thought to be responsible for directing the downstream MMR events, including strand discrimination, excision, and resynthesis. ATP binding and hydrolysis play a pivotal role in mismatch repair functions.</text>
</comment>
<feature type="region of interest" description="Disordered" evidence="15">
    <location>
        <begin position="183"/>
        <end position="204"/>
    </location>
</feature>
<dbReference type="AlphaFoldDB" id="A0A854Q6A9"/>
<evidence type="ECO:0000256" key="14">
    <source>
        <dbReference type="RuleBase" id="RU003756"/>
    </source>
</evidence>
<dbReference type="InterPro" id="IPR007695">
    <property type="entry name" value="DNA_mismatch_repair_MutS-lik_N"/>
</dbReference>
<dbReference type="GO" id="GO:0005524">
    <property type="term" value="F:ATP binding"/>
    <property type="evidence" value="ECO:0007669"/>
    <property type="project" value="UniProtKB-KW"/>
</dbReference>
<feature type="compositionally biased region" description="Polar residues" evidence="15">
    <location>
        <begin position="55"/>
        <end position="66"/>
    </location>
</feature>
<dbReference type="Gene3D" id="3.30.420.110">
    <property type="entry name" value="MutS, connector domain"/>
    <property type="match status" value="1"/>
</dbReference>
<dbReference type="OrthoDB" id="121051at2759"/>
<evidence type="ECO:0000256" key="6">
    <source>
        <dbReference type="ARBA" id="ARBA00022840"/>
    </source>
</evidence>
<dbReference type="InterPro" id="IPR007696">
    <property type="entry name" value="DNA_mismatch_repair_MutS_core"/>
</dbReference>
<dbReference type="GO" id="GO:0140664">
    <property type="term" value="F:ATP-dependent DNA damage sensor activity"/>
    <property type="evidence" value="ECO:0007669"/>
    <property type="project" value="InterPro"/>
</dbReference>
<feature type="region of interest" description="Disordered" evidence="15">
    <location>
        <begin position="120"/>
        <end position="145"/>
    </location>
</feature>
<feature type="compositionally biased region" description="Basic and acidic residues" evidence="15">
    <location>
        <begin position="194"/>
        <end position="204"/>
    </location>
</feature>
<comment type="subcellular location">
    <subcellularLocation>
        <location evidence="1">Nucleus</location>
    </subcellularLocation>
</comment>
<dbReference type="NCBIfam" id="NF003810">
    <property type="entry name" value="PRK05399.1"/>
    <property type="match status" value="1"/>
</dbReference>
<evidence type="ECO:0000256" key="15">
    <source>
        <dbReference type="SAM" id="MobiDB-lite"/>
    </source>
</evidence>
<dbReference type="FunFam" id="1.10.1420.10:FF:000037">
    <property type="entry name" value="DNA mismatch repair protein"/>
    <property type="match status" value="1"/>
</dbReference>
<evidence type="ECO:0000256" key="7">
    <source>
        <dbReference type="ARBA" id="ARBA00023125"/>
    </source>
</evidence>
<keyword evidence="9" id="KW-0539">Nucleus</keyword>
<comment type="subunit">
    <text evidence="11">Heterodimer consisting of MSH2-MSH3 (MutS beta). Forms a ternary complex with MutL alpha (MLH1-PMS1).</text>
</comment>
<dbReference type="InterPro" id="IPR016151">
    <property type="entry name" value="DNA_mismatch_repair_MutS_N"/>
</dbReference>
<evidence type="ECO:0000256" key="11">
    <source>
        <dbReference type="ARBA" id="ARBA00025902"/>
    </source>
</evidence>
<evidence type="ECO:0000256" key="13">
    <source>
        <dbReference type="ARBA" id="ARBA00073774"/>
    </source>
</evidence>
<dbReference type="EMBL" id="AMKT01000083">
    <property type="protein sequence ID" value="OXG13062.1"/>
    <property type="molecule type" value="Genomic_DNA"/>
</dbReference>
<proteinExistence type="inferred from homology"/>
<evidence type="ECO:0000256" key="10">
    <source>
        <dbReference type="ARBA" id="ARBA00025373"/>
    </source>
</evidence>
<dbReference type="SUPFAM" id="SSF48334">
    <property type="entry name" value="DNA repair protein MutS, domain III"/>
    <property type="match status" value="1"/>
</dbReference>
<evidence type="ECO:0000256" key="8">
    <source>
        <dbReference type="ARBA" id="ARBA00023204"/>
    </source>
</evidence>
<dbReference type="Pfam" id="PF05192">
    <property type="entry name" value="MutS_III"/>
    <property type="match status" value="1"/>
</dbReference>
<keyword evidence="7 14" id="KW-0238">DNA-binding</keyword>
<keyword evidence="8 14" id="KW-0234">DNA repair</keyword>
<evidence type="ECO:0000259" key="16">
    <source>
        <dbReference type="PROSITE" id="PS00486"/>
    </source>
</evidence>
<dbReference type="PANTHER" id="PTHR11361:SF122">
    <property type="entry name" value="DNA MISMATCH REPAIR PROTEIN MSH3"/>
    <property type="match status" value="1"/>
</dbReference>
<keyword evidence="4 14" id="KW-0547">Nucleotide-binding</keyword>
<dbReference type="Gene3D" id="3.40.1170.10">
    <property type="entry name" value="DNA repair protein MutS, domain I"/>
    <property type="match status" value="1"/>
</dbReference>
<dbReference type="GO" id="GO:0005634">
    <property type="term" value="C:nucleus"/>
    <property type="evidence" value="ECO:0007669"/>
    <property type="project" value="UniProtKB-SubCell"/>
</dbReference>
<sequence>MMPSEGTQQPSLDSFFKRKNPQVEPYSRSGNNAIIDLTDSPPNKKIKLNDDNNQKNRSMTQTSSSYFKGHPTARPLSVYKEPPRKPSTAIRAYKLPHVIPSQLSRSGSAFETCSLVPQASFVPDSQPEPSASPTPQRTTEQLSRHEEWTTRILAMSGSFRRRRSLALDEAAAAEVREAAGLEDEGTFFDGSDGDDYKGESEKNAEEVGKQLKKYVAKELAGKAKSKGKKKEEIGPSGLAYTPLEKQFMEIKEQNRDVLLLMEVGYKYKFHGEDAKTASRELGIVAFPNRNFFTASIPTHRLHIHVKKLLSLGYKVGVITQTETAALKKIGDNRNAPFTRKLTHLFTAATYVEDPSLSSSSSSSSAHFDDPVIPGTAPPPTNALVAIMEQPVDRASDDRVKVGLVCVVPGTGDITWDEFDDSQIRAELETRLAHLSPAELLLPKQKLSKATEKVLAYFAGEPKYQGRNAVRIERIDDIPEYDAAFDFLTNFYHDKGYKATTSKRDENDEQHLMIEGNKQRSLQPKLSQDEADTLLDDEIYLASGVSSSKAILILVDFPKQVVISMAVAIRYMKRFGLENAFRHTSSFVRFANRSHMLLSSNTLANLEIYQNQTDGGLYGSLMWLLDHCKTRMGKRLLREWVGRPLLDVAALKARADAIEEIMENNSYHMEKLRSLLINMPDLVRGLTRVQYGKATPNELATLLITLVRLASEFKPNMGNVFRSHLLNNIPNTLPTILDTSQRFLNALNLKQARENDVANLWADPDRFPDIQDVKDCISVCEMELNEHLMELRKILKKPTLKYITVSGIEYLVEVPIRDMKIVPAQWVKISATRTVNRYHTPEILTITKERTQHQEKLSIVAREAFAAFQSEVAEYHDLVVVSKQIAVIDCLMSLAQTAAASGYCKPRFVAEPELKIVAGRHPMVEMLREEAYVPFDIHFSKEEGTTKIITGPNMAGKSSTVRAMALIVCMAQIGSFVPAASVILSVHDSVQTRMGASDEIGRGKSTFMVELSETSDILRTVTPRSLVILDELGRGTSTYDGVAIAYATLSHIAEIGCNTLFVTHYPTVAQDLAREKPDKISNWHMSFDEIKMPDGGAEITFLYQLTRGLQEASFGVWCARLAGLPKPILDIAQMRSSSLKAETQERLRGTIARRVGRVLHDMLENQTSPSQMLRNVEMLHKSLSLSSISFSQ</sequence>
<dbReference type="Gene3D" id="3.40.50.300">
    <property type="entry name" value="P-loop containing nucleotide triphosphate hydrolases"/>
    <property type="match status" value="1"/>
</dbReference>
<dbReference type="InterPro" id="IPR007861">
    <property type="entry name" value="DNA_mismatch_repair_MutS_clamp"/>
</dbReference>
<dbReference type="Gene3D" id="1.10.1420.10">
    <property type="match status" value="2"/>
</dbReference>
<dbReference type="Pfam" id="PF00488">
    <property type="entry name" value="MutS_V"/>
    <property type="match status" value="1"/>
</dbReference>
<dbReference type="InterPro" id="IPR036678">
    <property type="entry name" value="MutS_con_dom_sf"/>
</dbReference>
<dbReference type="SUPFAM" id="SSF55271">
    <property type="entry name" value="DNA repair protein MutS, domain I"/>
    <property type="match status" value="1"/>
</dbReference>
<dbReference type="InterPro" id="IPR036187">
    <property type="entry name" value="DNA_mismatch_repair_MutS_sf"/>
</dbReference>
<evidence type="ECO:0000256" key="1">
    <source>
        <dbReference type="ARBA" id="ARBA00004123"/>
    </source>
</evidence>
<gene>
    <name evidence="17" type="ORF">C361_06252</name>
</gene>
<evidence type="ECO:0000313" key="18">
    <source>
        <dbReference type="Proteomes" id="UP000199727"/>
    </source>
</evidence>
<dbReference type="SMART" id="SM00534">
    <property type="entry name" value="MUTSac"/>
    <property type="match status" value="1"/>
</dbReference>
<comment type="caution">
    <text evidence="17">The sequence shown here is derived from an EMBL/GenBank/DDBJ whole genome shotgun (WGS) entry which is preliminary data.</text>
</comment>
<dbReference type="GO" id="GO:0006298">
    <property type="term" value="P:mismatch repair"/>
    <property type="evidence" value="ECO:0007669"/>
    <property type="project" value="InterPro"/>
</dbReference>
<feature type="domain" description="DNA mismatch repair proteins mutS family" evidence="16">
    <location>
        <begin position="1024"/>
        <end position="1040"/>
    </location>
</feature>
<evidence type="ECO:0000313" key="17">
    <source>
        <dbReference type="EMBL" id="OXG13062.1"/>
    </source>
</evidence>
<dbReference type="CDD" id="cd03287">
    <property type="entry name" value="ABC_MSH3_euk"/>
    <property type="match status" value="1"/>
</dbReference>
<dbReference type="Pfam" id="PF01624">
    <property type="entry name" value="MutS_I"/>
    <property type="match status" value="1"/>
</dbReference>
<dbReference type="Pfam" id="PF05190">
    <property type="entry name" value="MutS_IV"/>
    <property type="match status" value="1"/>
</dbReference>
<comment type="similarity">
    <text evidence="2">Belongs to the DNA mismatch repair MutS family. MSH3 subfamily.</text>
</comment>
<feature type="compositionally biased region" description="Polar residues" evidence="15">
    <location>
        <begin position="127"/>
        <end position="141"/>
    </location>
</feature>
<evidence type="ECO:0000256" key="12">
    <source>
        <dbReference type="ARBA" id="ARBA00029792"/>
    </source>
</evidence>
<dbReference type="GO" id="GO:0030983">
    <property type="term" value="F:mismatched DNA binding"/>
    <property type="evidence" value="ECO:0007669"/>
    <property type="project" value="InterPro"/>
</dbReference>
<dbReference type="PANTHER" id="PTHR11361">
    <property type="entry name" value="DNA MISMATCH REPAIR PROTEIN MUTS FAMILY MEMBER"/>
    <property type="match status" value="1"/>
</dbReference>
<dbReference type="InterPro" id="IPR000432">
    <property type="entry name" value="DNA_mismatch_repair_MutS_C"/>
</dbReference>
<keyword evidence="5 14" id="KW-0227">DNA damage</keyword>
<dbReference type="InterPro" id="IPR045076">
    <property type="entry name" value="MutS"/>
</dbReference>
<dbReference type="InterPro" id="IPR007860">
    <property type="entry name" value="DNA_mmatch_repair_MutS_con_dom"/>
</dbReference>
<reference evidence="17 18" key="1">
    <citation type="submission" date="2017-06" db="EMBL/GenBank/DDBJ databases">
        <title>Global population genomics of the pathogenic fungus Cryptococcus neoformans var. grubii.</title>
        <authorList>
            <person name="Cuomo C."/>
            <person name="Litvintseva A."/>
            <person name="Chen Y."/>
            <person name="Young S."/>
            <person name="Zeng Q."/>
            <person name="Chapman S."/>
            <person name="Gujja S."/>
            <person name="Saif S."/>
            <person name="Birren B."/>
        </authorList>
    </citation>
    <scope>NUCLEOTIDE SEQUENCE [LARGE SCALE GENOMIC DNA]</scope>
    <source>
        <strain evidence="17 18">Tu259-1</strain>
    </source>
</reference>
<dbReference type="Pfam" id="PF05188">
    <property type="entry name" value="MutS_II"/>
    <property type="match status" value="1"/>
</dbReference>
<accession>A0A854Q6A9</accession>
<evidence type="ECO:0000256" key="3">
    <source>
        <dbReference type="ARBA" id="ARBA00022151"/>
    </source>
</evidence>
<name>A0A854Q6A9_CRYNE</name>
<dbReference type="GO" id="GO:0006312">
    <property type="term" value="P:mitotic recombination"/>
    <property type="evidence" value="ECO:0007669"/>
    <property type="project" value="TreeGrafter"/>
</dbReference>
<dbReference type="FunFam" id="3.40.1170.10:FF:000004">
    <property type="entry name" value="DNA mismatch repair protein"/>
    <property type="match status" value="1"/>
</dbReference>